<name>A0AAN3U9A4_CAMJU</name>
<organism evidence="1 2">
    <name type="scientific">Campylobacter jejuni</name>
    <dbReference type="NCBI Taxonomy" id="197"/>
    <lineage>
        <taxon>Bacteria</taxon>
        <taxon>Pseudomonadati</taxon>
        <taxon>Campylobacterota</taxon>
        <taxon>Epsilonproteobacteria</taxon>
        <taxon>Campylobacterales</taxon>
        <taxon>Campylobacteraceae</taxon>
        <taxon>Campylobacter</taxon>
    </lineage>
</organism>
<dbReference type="RefSeq" id="WP_070273917.1">
    <property type="nucleotide sequence ID" value="NZ_MJYS01000077.1"/>
</dbReference>
<evidence type="ECO:0000313" key="2">
    <source>
        <dbReference type="Proteomes" id="UP000735326"/>
    </source>
</evidence>
<comment type="caution">
    <text evidence="1">The sequence shown here is derived from an EMBL/GenBank/DDBJ whole genome shotgun (WGS) entry which is preliminary data.</text>
</comment>
<accession>A0AAN3U9A4</accession>
<reference evidence="1" key="1">
    <citation type="submission" date="2021-02" db="EMBL/GenBank/DDBJ databases">
        <authorList>
            <consortium name="PulseNet: The National Subtyping Network for Foodborne Disease Surveillance"/>
        </authorList>
    </citation>
    <scope>NUCLEOTIDE SEQUENCE</scope>
    <source>
        <strain evidence="1">PNUSAC020384</strain>
    </source>
</reference>
<dbReference type="AlphaFoldDB" id="A0AAN3U9A4"/>
<sequence length="222" mass="26940">MFIKDYFNIYEKFSKSSNLLRKFSIISQKQAICKYLKLNKNFVINNINYCFFESEENYLISVFTNDNLNYIHINSRKTKEYPRSFENQENFEVFLSIFATISVLLNLNYQINNLNDSRLLLKQKEKIEDIAYCIYYDEKFNLNLSNYINDKLSYIKNIYYFGEDFLFCLFKNFYLKNILKEDLFKILNIDEEDFKKLYSHFKLKIKKNISDENALNRLKGEL</sequence>
<dbReference type="EMBL" id="AAYVUT010000013">
    <property type="protein sequence ID" value="EHB2512511.1"/>
    <property type="molecule type" value="Genomic_DNA"/>
</dbReference>
<dbReference type="Proteomes" id="UP000735326">
    <property type="component" value="Unassembled WGS sequence"/>
</dbReference>
<protein>
    <submittedName>
        <fullName evidence="1">Uncharacterized protein</fullName>
    </submittedName>
</protein>
<evidence type="ECO:0000313" key="1">
    <source>
        <dbReference type="EMBL" id="EHB2512511.1"/>
    </source>
</evidence>
<proteinExistence type="predicted"/>
<gene>
    <name evidence="1" type="ORF">JYC20_001708</name>
</gene>